<dbReference type="EMBL" id="BKCJ010000013">
    <property type="protein sequence ID" value="GEU28684.1"/>
    <property type="molecule type" value="Genomic_DNA"/>
</dbReference>
<name>A0A699GFT3_TANCI</name>
<feature type="region of interest" description="Disordered" evidence="1">
    <location>
        <begin position="542"/>
        <end position="564"/>
    </location>
</feature>
<organism evidence="2">
    <name type="scientific">Tanacetum cinerariifolium</name>
    <name type="common">Dalmatian daisy</name>
    <name type="synonym">Chrysanthemum cinerariifolium</name>
    <dbReference type="NCBI Taxonomy" id="118510"/>
    <lineage>
        <taxon>Eukaryota</taxon>
        <taxon>Viridiplantae</taxon>
        <taxon>Streptophyta</taxon>
        <taxon>Embryophyta</taxon>
        <taxon>Tracheophyta</taxon>
        <taxon>Spermatophyta</taxon>
        <taxon>Magnoliopsida</taxon>
        <taxon>eudicotyledons</taxon>
        <taxon>Gunneridae</taxon>
        <taxon>Pentapetalae</taxon>
        <taxon>asterids</taxon>
        <taxon>campanulids</taxon>
        <taxon>Asterales</taxon>
        <taxon>Asteraceae</taxon>
        <taxon>Asteroideae</taxon>
        <taxon>Anthemideae</taxon>
        <taxon>Anthemidinae</taxon>
        <taxon>Tanacetum</taxon>
    </lineage>
</organism>
<protein>
    <submittedName>
        <fullName evidence="2">Uncharacterized protein</fullName>
    </submittedName>
</protein>
<dbReference type="AlphaFoldDB" id="A0A699GFT3"/>
<gene>
    <name evidence="2" type="ORF">Tci_000662</name>
</gene>
<evidence type="ECO:0000256" key="1">
    <source>
        <dbReference type="SAM" id="MobiDB-lite"/>
    </source>
</evidence>
<comment type="caution">
    <text evidence="2">The sequence shown here is derived from an EMBL/GenBank/DDBJ whole genome shotgun (WGS) entry which is preliminary data.</text>
</comment>
<feature type="region of interest" description="Disordered" evidence="1">
    <location>
        <begin position="203"/>
        <end position="225"/>
    </location>
</feature>
<sequence>MRFNYMLGPDDRRLAEAKMLGHLANVTLWAGTYDQARAVHFNLQFEDDAWAEKAGDDKCHDAARVAIAHALELHPAPGAIIDLSVEPTVTRMLSPRVLDQGYQSGVFISAEENAALQMPFLDALAGKLNKGRPKGAAHGSLERPGEPNYARRDAVRHADRKHRRLGKFCGRPAHAVRIEGRPGRRKSAARAQREVLRGGHWHFIPNDRADAPPKQGILRRGRSQAARTNTLLGCGRAREASGTEAASTSSIGRDPEESHFCFISAEESHICFRKSHTFSSSYGDCSASTGPCHGRRQNLVMAFVVRLVQVRGGRCDAGVARCFLQRFQLHAVVCMVGEHAVPQPVRRRLAQGAGHVGVAHGGGGAGGGGKDCLQRVRRCFVRDAHQRFATARQHQRRGVAAHRVRQQTVCGAVMAECGQHVGRHRQAARLVAFAKHVEPPAAVALGVERAHVGADDFVQARARVDVGREQKPVALAAADGGRRGRVAPRDGVERQCQRVLRQVARDAAGTAGLDVLDQRGRIAPQITGLRRVRKQALDGNHRLPAAGVGQRPGERPVPGIAARPLGGRDPGRWRLLEELLVAVEVCHAQLSQGLPCLFAAPGQEAEQLFLGIGDRFGSQFAMADEFAGNFAVRLGIGHGVFGNGVQGVHVAAAPLCRADAMGRKRVQVDDFKSFWGHCEDTKTV</sequence>
<evidence type="ECO:0000313" key="2">
    <source>
        <dbReference type="EMBL" id="GEU28684.1"/>
    </source>
</evidence>
<proteinExistence type="predicted"/>
<reference evidence="2" key="1">
    <citation type="journal article" date="2019" name="Sci. Rep.">
        <title>Draft genome of Tanacetum cinerariifolium, the natural source of mosquito coil.</title>
        <authorList>
            <person name="Yamashiro T."/>
            <person name="Shiraishi A."/>
            <person name="Satake H."/>
            <person name="Nakayama K."/>
        </authorList>
    </citation>
    <scope>NUCLEOTIDE SEQUENCE</scope>
</reference>
<accession>A0A699GFT3</accession>